<proteinExistence type="predicted"/>
<evidence type="ECO:0000313" key="1">
    <source>
        <dbReference type="EMBL" id="CAK0806930.1"/>
    </source>
</evidence>
<dbReference type="Proteomes" id="UP001189429">
    <property type="component" value="Unassembled WGS sequence"/>
</dbReference>
<sequence>DHLSAWSDMGAAATRKSPDLVLDISSSGGFQAVGAGFVLACGRSACTLAQMVTYTDGR</sequence>
<organism evidence="1 2">
    <name type="scientific">Prorocentrum cordatum</name>
    <dbReference type="NCBI Taxonomy" id="2364126"/>
    <lineage>
        <taxon>Eukaryota</taxon>
        <taxon>Sar</taxon>
        <taxon>Alveolata</taxon>
        <taxon>Dinophyceae</taxon>
        <taxon>Prorocentrales</taxon>
        <taxon>Prorocentraceae</taxon>
        <taxon>Prorocentrum</taxon>
    </lineage>
</organism>
<feature type="non-terminal residue" evidence="1">
    <location>
        <position position="1"/>
    </location>
</feature>
<name>A0ABN9QPH6_9DINO</name>
<gene>
    <name evidence="1" type="ORF">PCOR1329_LOCUS12980</name>
</gene>
<keyword evidence="2" id="KW-1185">Reference proteome</keyword>
<evidence type="ECO:0000313" key="2">
    <source>
        <dbReference type="Proteomes" id="UP001189429"/>
    </source>
</evidence>
<comment type="caution">
    <text evidence="1">The sequence shown here is derived from an EMBL/GenBank/DDBJ whole genome shotgun (WGS) entry which is preliminary data.</text>
</comment>
<evidence type="ECO:0008006" key="3">
    <source>
        <dbReference type="Google" id="ProtNLM"/>
    </source>
</evidence>
<dbReference type="EMBL" id="CAUYUJ010003806">
    <property type="protein sequence ID" value="CAK0806930.1"/>
    <property type="molecule type" value="Genomic_DNA"/>
</dbReference>
<accession>A0ABN9QPH6</accession>
<feature type="non-terminal residue" evidence="1">
    <location>
        <position position="58"/>
    </location>
</feature>
<protein>
    <recommendedName>
        <fullName evidence="3">Subtilisin</fullName>
    </recommendedName>
</protein>
<reference evidence="1" key="1">
    <citation type="submission" date="2023-10" db="EMBL/GenBank/DDBJ databases">
        <authorList>
            <person name="Chen Y."/>
            <person name="Shah S."/>
            <person name="Dougan E. K."/>
            <person name="Thang M."/>
            <person name="Chan C."/>
        </authorList>
    </citation>
    <scope>NUCLEOTIDE SEQUENCE [LARGE SCALE GENOMIC DNA]</scope>
</reference>